<evidence type="ECO:0000259" key="6">
    <source>
        <dbReference type="SMART" id="SM01144"/>
    </source>
</evidence>
<organism evidence="7 8">
    <name type="scientific">Sphaerotilus microaerophilus</name>
    <dbReference type="NCBI Taxonomy" id="2914710"/>
    <lineage>
        <taxon>Bacteria</taxon>
        <taxon>Pseudomonadati</taxon>
        <taxon>Pseudomonadota</taxon>
        <taxon>Betaproteobacteria</taxon>
        <taxon>Burkholderiales</taxon>
        <taxon>Sphaerotilaceae</taxon>
        <taxon>Sphaerotilus</taxon>
    </lineage>
</organism>
<dbReference type="PANTHER" id="PTHR21392">
    <property type="entry name" value="TRNA-URIDINE AMINOCARBOXYPROPYLTRANSFERASE 2"/>
    <property type="match status" value="1"/>
</dbReference>
<comment type="similarity">
    <text evidence="5">Belongs to the TDD superfamily. DTWD2 family.</text>
</comment>
<proteinExistence type="inferred from homology"/>
<evidence type="ECO:0000256" key="3">
    <source>
        <dbReference type="ARBA" id="ARBA00022691"/>
    </source>
</evidence>
<accession>A0ABN6PTY4</accession>
<keyword evidence="2" id="KW-0808">Transferase</keyword>
<dbReference type="EC" id="2.5.1.25" evidence="1"/>
<evidence type="ECO:0000256" key="5">
    <source>
        <dbReference type="ARBA" id="ARBA00034489"/>
    </source>
</evidence>
<keyword evidence="4" id="KW-0819">tRNA processing</keyword>
<dbReference type="Pfam" id="PF03942">
    <property type="entry name" value="DTW"/>
    <property type="match status" value="1"/>
</dbReference>
<dbReference type="PANTHER" id="PTHR21392:SF0">
    <property type="entry name" value="TRNA-URIDINE AMINOCARBOXYPROPYLTRANSFERASE 2"/>
    <property type="match status" value="1"/>
</dbReference>
<sequence length="248" mass="26520">MAAAGSGIQLGGLGGATNSLFGRWVGQVSGHGRATIAHVNTPSHSLPLPRRSICPRCLRPQATCLCALAMPTAHRTEVLVLQHPQEQRQAKNSVALLRLSLSNCEVVVGERFAPEALQALLVRPGRQTRLLYPDVPAAPAPAAPAVGAMGAGEPLRLVVIDATWRKSLRMLLEHPLLAALPRLSLDAPAPTRYRAIRAARRADQVSTLEATVQALALLEGPGFDAERLLERFGEFVAGVAARQRQFEP</sequence>
<dbReference type="InterPro" id="IPR039262">
    <property type="entry name" value="DTWD2/TAPT"/>
</dbReference>
<dbReference type="SMART" id="SM01144">
    <property type="entry name" value="DTW"/>
    <property type="match status" value="1"/>
</dbReference>
<dbReference type="EMBL" id="AP025730">
    <property type="protein sequence ID" value="BDI06566.1"/>
    <property type="molecule type" value="Genomic_DNA"/>
</dbReference>
<evidence type="ECO:0000256" key="1">
    <source>
        <dbReference type="ARBA" id="ARBA00012386"/>
    </source>
</evidence>
<evidence type="ECO:0000256" key="2">
    <source>
        <dbReference type="ARBA" id="ARBA00022679"/>
    </source>
</evidence>
<reference evidence="7" key="1">
    <citation type="submission" date="2022-04" db="EMBL/GenBank/DDBJ databases">
        <title>Whole genome sequence of Sphaerotilus sp. FB-5.</title>
        <authorList>
            <person name="Takeda M."/>
            <person name="Narihara S."/>
            <person name="Akimoto M."/>
            <person name="Akimoto R."/>
            <person name="Nishiyashiki S."/>
            <person name="Murakami T."/>
        </authorList>
    </citation>
    <scope>NUCLEOTIDE SEQUENCE</scope>
    <source>
        <strain evidence="7">FB-5</strain>
    </source>
</reference>
<feature type="domain" description="DTW" evidence="6">
    <location>
        <begin position="50"/>
        <end position="244"/>
    </location>
</feature>
<evidence type="ECO:0000313" key="7">
    <source>
        <dbReference type="EMBL" id="BDI06566.1"/>
    </source>
</evidence>
<dbReference type="Proteomes" id="UP001057498">
    <property type="component" value="Chromosome"/>
</dbReference>
<name>A0ABN6PTY4_9BURK</name>
<protein>
    <recommendedName>
        <fullName evidence="1">tRNA-uridine aminocarboxypropyltransferase</fullName>
        <ecNumber evidence="1">2.5.1.25</ecNumber>
    </recommendedName>
</protein>
<evidence type="ECO:0000313" key="8">
    <source>
        <dbReference type="Proteomes" id="UP001057498"/>
    </source>
</evidence>
<gene>
    <name evidence="7" type="ORF">CATMQ487_35360</name>
</gene>
<keyword evidence="8" id="KW-1185">Reference proteome</keyword>
<evidence type="ECO:0000256" key="4">
    <source>
        <dbReference type="ARBA" id="ARBA00022694"/>
    </source>
</evidence>
<dbReference type="InterPro" id="IPR005636">
    <property type="entry name" value="DTW"/>
</dbReference>
<keyword evidence="3" id="KW-0949">S-adenosyl-L-methionine</keyword>